<dbReference type="AlphaFoldDB" id="A0AAU7CAF3"/>
<protein>
    <submittedName>
        <fullName evidence="1">Uncharacterized protein</fullName>
    </submittedName>
</protein>
<organism evidence="1">
    <name type="scientific">Singulisphaera sp. Ch08</name>
    <dbReference type="NCBI Taxonomy" id="3120278"/>
    <lineage>
        <taxon>Bacteria</taxon>
        <taxon>Pseudomonadati</taxon>
        <taxon>Planctomycetota</taxon>
        <taxon>Planctomycetia</taxon>
        <taxon>Isosphaerales</taxon>
        <taxon>Isosphaeraceae</taxon>
        <taxon>Singulisphaera</taxon>
    </lineage>
</organism>
<accession>A0AAU7CAF3</accession>
<dbReference type="RefSeq" id="WP_406694440.1">
    <property type="nucleotide sequence ID" value="NZ_CP155447.1"/>
</dbReference>
<reference evidence="1" key="1">
    <citation type="submission" date="2024-05" db="EMBL/GenBank/DDBJ databases">
        <title>Planctomycetes of the genus Singulisphaera possess chitinolytic capabilities.</title>
        <authorList>
            <person name="Ivanova A."/>
        </authorList>
    </citation>
    <scope>NUCLEOTIDE SEQUENCE</scope>
    <source>
        <strain evidence="1">Ch08T</strain>
    </source>
</reference>
<gene>
    <name evidence="1" type="ORF">V5E97_25530</name>
</gene>
<dbReference type="EMBL" id="CP155447">
    <property type="protein sequence ID" value="XBH01696.1"/>
    <property type="molecule type" value="Genomic_DNA"/>
</dbReference>
<proteinExistence type="predicted"/>
<evidence type="ECO:0000313" key="1">
    <source>
        <dbReference type="EMBL" id="XBH01696.1"/>
    </source>
</evidence>
<sequence>MAIKSIMLVENEAKRRPTSPSSEFCPMTAQRIFGEGEIGSIPRSRAAATEISVQGFMVCPTSLMVGRFGEMGFNLGVQELYRLAYEQAKACVAPPWHLQSLLSSAN</sequence>
<name>A0AAU7CAF3_9BACT</name>